<name>Q2LYG9_SYNAS</name>
<dbReference type="PANTHER" id="PTHR45947">
    <property type="entry name" value="SULFOQUINOVOSYL TRANSFERASE SQD2"/>
    <property type="match status" value="1"/>
</dbReference>
<protein>
    <submittedName>
        <fullName evidence="3">Glycosyltransferase</fullName>
    </submittedName>
</protein>
<dbReference type="SUPFAM" id="SSF53756">
    <property type="entry name" value="UDP-Glycosyltransferase/glycogen phosphorylase"/>
    <property type="match status" value="1"/>
</dbReference>
<dbReference type="KEGG" id="sat:SYN_00036"/>
<dbReference type="EMBL" id="CP000252">
    <property type="protein sequence ID" value="ABC75937.1"/>
    <property type="molecule type" value="Genomic_DNA"/>
</dbReference>
<evidence type="ECO:0000313" key="4">
    <source>
        <dbReference type="Proteomes" id="UP000001933"/>
    </source>
</evidence>
<dbReference type="InterPro" id="IPR050194">
    <property type="entry name" value="Glycosyltransferase_grp1"/>
</dbReference>
<dbReference type="InParanoid" id="Q2LYG9"/>
<dbReference type="AlphaFoldDB" id="Q2LYG9"/>
<evidence type="ECO:0000259" key="2">
    <source>
        <dbReference type="Pfam" id="PF13439"/>
    </source>
</evidence>
<dbReference type="RefSeq" id="WP_011415972.1">
    <property type="nucleotide sequence ID" value="NC_007759.1"/>
</dbReference>
<organism evidence="3 4">
    <name type="scientific">Syntrophus aciditrophicus (strain SB)</name>
    <dbReference type="NCBI Taxonomy" id="56780"/>
    <lineage>
        <taxon>Bacteria</taxon>
        <taxon>Pseudomonadati</taxon>
        <taxon>Thermodesulfobacteriota</taxon>
        <taxon>Syntrophia</taxon>
        <taxon>Syntrophales</taxon>
        <taxon>Syntrophaceae</taxon>
        <taxon>Syntrophus</taxon>
    </lineage>
</organism>
<dbReference type="PANTHER" id="PTHR45947:SF3">
    <property type="entry name" value="SULFOQUINOVOSYL TRANSFERASE SQD2"/>
    <property type="match status" value="1"/>
</dbReference>
<dbReference type="Gene3D" id="3.40.50.2000">
    <property type="entry name" value="Glycogen Phosphorylase B"/>
    <property type="match status" value="2"/>
</dbReference>
<evidence type="ECO:0000313" key="3">
    <source>
        <dbReference type="EMBL" id="ABC75937.1"/>
    </source>
</evidence>
<dbReference type="eggNOG" id="COG0438">
    <property type="taxonomic scope" value="Bacteria"/>
</dbReference>
<feature type="domain" description="Glycosyl transferase family 1" evidence="1">
    <location>
        <begin position="201"/>
        <end position="358"/>
    </location>
</feature>
<sequence>MKICMFTNTYLPQIGGVSRSVFTLAEDLQALGHQVLIVAPTYAAQGEDDEGPEVMRVPAIQNFNGSDFSLCIPLPFIIRERLDAFQPDLIHSHHPYLLGDAALREARRRDLPLVFTHHTLYEAYTHYVPLDSKAMKRFVVCLSKAYANLCAHVVAPSRSIGELLKNRGVQSPISEIPTGVDLDVLGGGCRSAGRERCGVSRDRLVIGHVGRLAPEKNLDYLARAVCLFLDRHPSARFLVVGSGPSESRIREIFESAGQESRLFLAGSQTGEALRDLYSAMDLFVFSSKSETQGMVLAEAMAAGKPVIGLDAPGTREVVRDDWNGRLLAADAPIEAFVQAMEEFALDPKKANRWRQGAAETAPAFSRRQCGLKMAGLYEAILADHHSENGDSDVFPPWDSLLRALKAEWDLISEKATATLQTIKQEEYENLS</sequence>
<dbReference type="CAZy" id="GT4">
    <property type="family name" value="Glycosyltransferase Family 4"/>
</dbReference>
<dbReference type="InterPro" id="IPR001296">
    <property type="entry name" value="Glyco_trans_1"/>
</dbReference>
<proteinExistence type="predicted"/>
<dbReference type="Proteomes" id="UP000001933">
    <property type="component" value="Chromosome"/>
</dbReference>
<keyword evidence="4" id="KW-1185">Reference proteome</keyword>
<gene>
    <name evidence="3" type="ORF">SYN_00036</name>
</gene>
<evidence type="ECO:0000259" key="1">
    <source>
        <dbReference type="Pfam" id="PF00534"/>
    </source>
</evidence>
<feature type="domain" description="Glycosyltransferase subfamily 4-like N-terminal" evidence="2">
    <location>
        <begin position="14"/>
        <end position="183"/>
    </location>
</feature>
<dbReference type="Pfam" id="PF13439">
    <property type="entry name" value="Glyco_transf_4"/>
    <property type="match status" value="1"/>
</dbReference>
<dbReference type="InterPro" id="IPR028098">
    <property type="entry name" value="Glyco_trans_4-like_N"/>
</dbReference>
<reference evidence="3 4" key="1">
    <citation type="journal article" date="2007" name="Proc. Natl. Acad. Sci. U.S.A.">
        <title>The genome of Syntrophus aciditrophicus: life at the thermodynamic limit of microbial growth.</title>
        <authorList>
            <person name="McInerney M.J."/>
            <person name="Rohlin L."/>
            <person name="Mouttaki H."/>
            <person name="Kim U."/>
            <person name="Krupp R.S."/>
            <person name="Rios-Hernandez L."/>
            <person name="Sieber J."/>
            <person name="Struchtemeyer C.G."/>
            <person name="Bhattacharyya A."/>
            <person name="Campbell J.W."/>
            <person name="Gunsalus R.P."/>
        </authorList>
    </citation>
    <scope>NUCLEOTIDE SEQUENCE [LARGE SCALE GENOMIC DNA]</scope>
    <source>
        <strain evidence="3 4">SB</strain>
    </source>
</reference>
<dbReference type="Pfam" id="PF00534">
    <property type="entry name" value="Glycos_transf_1"/>
    <property type="match status" value="1"/>
</dbReference>
<dbReference type="HOGENOM" id="CLU_009583_2_0_7"/>
<dbReference type="GO" id="GO:0016757">
    <property type="term" value="F:glycosyltransferase activity"/>
    <property type="evidence" value="ECO:0007669"/>
    <property type="project" value="InterPro"/>
</dbReference>
<dbReference type="STRING" id="56780.SYN_00036"/>
<accession>Q2LYG9</accession>
<dbReference type="OrthoDB" id="9802525at2"/>